<organism evidence="1 2">
    <name type="scientific">Runella defluvii</name>
    <dbReference type="NCBI Taxonomy" id="370973"/>
    <lineage>
        <taxon>Bacteria</taxon>
        <taxon>Pseudomonadati</taxon>
        <taxon>Bacteroidota</taxon>
        <taxon>Cytophagia</taxon>
        <taxon>Cytophagales</taxon>
        <taxon>Spirosomataceae</taxon>
        <taxon>Runella</taxon>
    </lineage>
</organism>
<keyword evidence="2" id="KW-1185">Reference proteome</keyword>
<reference evidence="1 2" key="1">
    <citation type="submission" date="2020-08" db="EMBL/GenBank/DDBJ databases">
        <title>Genomic Encyclopedia of Type Strains, Phase IV (KMG-IV): sequencing the most valuable type-strain genomes for metagenomic binning, comparative biology and taxonomic classification.</title>
        <authorList>
            <person name="Goeker M."/>
        </authorList>
    </citation>
    <scope>NUCLEOTIDE SEQUENCE [LARGE SCALE GENOMIC DNA]</scope>
    <source>
        <strain evidence="1 2">DSM 17976</strain>
    </source>
</reference>
<dbReference type="Proteomes" id="UP000541352">
    <property type="component" value="Unassembled WGS sequence"/>
</dbReference>
<dbReference type="RefSeq" id="WP_183978502.1">
    <property type="nucleotide sequence ID" value="NZ_JACIBY010000014.1"/>
</dbReference>
<dbReference type="AlphaFoldDB" id="A0A7W6ESU5"/>
<proteinExistence type="predicted"/>
<name>A0A7W6ESU5_9BACT</name>
<dbReference type="EMBL" id="JACIBY010000014">
    <property type="protein sequence ID" value="MBB3841079.1"/>
    <property type="molecule type" value="Genomic_DNA"/>
</dbReference>
<accession>A0A7W6ESU5</accession>
<sequence>MNPNSLFDVMLHSRSVIDKMRTEDPGLGQKVEPTEFPASEVFEVFDFQSEIYKKSHEYRFKAPKGIMPLKGELFKLLKDAYRRRKNEVVTVEWPNSRLKSAAGRDAKAYIQAIDTIQSQKLTDEALNFLVKAKEHLNGFLARIKSESVITLSSD</sequence>
<comment type="caution">
    <text evidence="1">The sequence shown here is derived from an EMBL/GenBank/DDBJ whole genome shotgun (WGS) entry which is preliminary data.</text>
</comment>
<gene>
    <name evidence="1" type="ORF">FHS57_005100</name>
</gene>
<evidence type="ECO:0000313" key="2">
    <source>
        <dbReference type="Proteomes" id="UP000541352"/>
    </source>
</evidence>
<protein>
    <submittedName>
        <fullName evidence="1">Uncharacterized protein</fullName>
    </submittedName>
</protein>
<evidence type="ECO:0000313" key="1">
    <source>
        <dbReference type="EMBL" id="MBB3841079.1"/>
    </source>
</evidence>